<keyword evidence="1" id="KW-1133">Transmembrane helix</keyword>
<evidence type="ECO:0000313" key="4">
    <source>
        <dbReference type="Proteomes" id="UP000323426"/>
    </source>
</evidence>
<reference evidence="3 4" key="1">
    <citation type="submission" date="2019-09" db="EMBL/GenBank/DDBJ databases">
        <title>Genome sequence and assembly of Adhaeribacter sp.</title>
        <authorList>
            <person name="Chhetri G."/>
        </authorList>
    </citation>
    <scope>NUCLEOTIDE SEQUENCE [LARGE SCALE GENOMIC DNA]</scope>
    <source>
        <strain evidence="3 4">DK36</strain>
    </source>
</reference>
<dbReference type="RefSeq" id="WP_150087419.1">
    <property type="nucleotide sequence ID" value="NZ_VWSF01000003.1"/>
</dbReference>
<feature type="transmembrane region" description="Helical" evidence="1">
    <location>
        <begin position="67"/>
        <end position="89"/>
    </location>
</feature>
<dbReference type="PANTHER" id="PTHR40407:SF1">
    <property type="entry name" value="HEPARAN-ALPHA-GLUCOSAMINIDE N-ACETYLTRANSFERASE CATALYTIC DOMAIN-CONTAINING PROTEIN"/>
    <property type="match status" value="1"/>
</dbReference>
<keyword evidence="1" id="KW-0812">Transmembrane</keyword>
<dbReference type="AlphaFoldDB" id="A0A5M6DL61"/>
<evidence type="ECO:0000313" key="3">
    <source>
        <dbReference type="EMBL" id="KAA5548287.1"/>
    </source>
</evidence>
<accession>A0A5M6DL61</accession>
<keyword evidence="1" id="KW-0472">Membrane</keyword>
<feature type="transmembrane region" description="Helical" evidence="1">
    <location>
        <begin position="325"/>
        <end position="346"/>
    </location>
</feature>
<feature type="transmembrane region" description="Helical" evidence="1">
    <location>
        <begin position="366"/>
        <end position="388"/>
    </location>
</feature>
<sequence length="407" mass="46122">MITVSPRKSTPTFRVPVLENPNRISSIDFLRGLVMIIMVLDHVRAFFHADAHGADPMNMETTTPLLFFTRWITHFCAPTFVFLSGISAYKAGEKLQTTKALSLFLLSRGLWLIFLEVTLITFGLTFDIYYRMMVLQVIWAIGVSMVVLAGLVFLPRAAILTFGILLVIGHNLLDSVQVTAPPLNFLWSALHVPGMLHPDPDFTIFMIYPVLPWIGLMALGFYAGKLYRNNFEATTRRSILVLAGLGCIALFLSLRFTQAYGDGQLFEHQSVIWKSVYDFLNTTKYPPSFHFLLMTIGPALLLLAISENFRFEVASVLVTVGRVPLFFYVLHIYLIHATAYFAALALGYTWHDIQTSQNFGSLPTGFGFSLGVVYVFWILVLLILYPLCKWFAQYKARHRNNPFLSYL</sequence>
<name>A0A5M6DL61_9BACT</name>
<dbReference type="Pfam" id="PF07786">
    <property type="entry name" value="HGSNAT_cat"/>
    <property type="match status" value="1"/>
</dbReference>
<evidence type="ECO:0000256" key="1">
    <source>
        <dbReference type="SAM" id="Phobius"/>
    </source>
</evidence>
<organism evidence="3 4">
    <name type="scientific">Adhaeribacter rhizoryzae</name>
    <dbReference type="NCBI Taxonomy" id="2607907"/>
    <lineage>
        <taxon>Bacteria</taxon>
        <taxon>Pseudomonadati</taxon>
        <taxon>Bacteroidota</taxon>
        <taxon>Cytophagia</taxon>
        <taxon>Cytophagales</taxon>
        <taxon>Hymenobacteraceae</taxon>
        <taxon>Adhaeribacter</taxon>
    </lineage>
</organism>
<dbReference type="EMBL" id="VWSF01000003">
    <property type="protein sequence ID" value="KAA5548287.1"/>
    <property type="molecule type" value="Genomic_DNA"/>
</dbReference>
<proteinExistence type="predicted"/>
<keyword evidence="4" id="KW-1185">Reference proteome</keyword>
<feature type="transmembrane region" description="Helical" evidence="1">
    <location>
        <begin position="128"/>
        <end position="150"/>
    </location>
</feature>
<evidence type="ECO:0000259" key="2">
    <source>
        <dbReference type="Pfam" id="PF07786"/>
    </source>
</evidence>
<dbReference type="Proteomes" id="UP000323426">
    <property type="component" value="Unassembled WGS sequence"/>
</dbReference>
<dbReference type="InterPro" id="IPR012429">
    <property type="entry name" value="HGSNAT_cat"/>
</dbReference>
<feature type="transmembrane region" description="Helical" evidence="1">
    <location>
        <begin position="239"/>
        <end position="256"/>
    </location>
</feature>
<feature type="domain" description="Heparan-alpha-glucosaminide N-acetyltransferase catalytic" evidence="2">
    <location>
        <begin position="23"/>
        <end position="232"/>
    </location>
</feature>
<feature type="transmembrane region" description="Helical" evidence="1">
    <location>
        <begin position="288"/>
        <end position="305"/>
    </location>
</feature>
<dbReference type="PANTHER" id="PTHR40407">
    <property type="entry name" value="MEMBRANE PROTEIN-LIKE PROTEIN"/>
    <property type="match status" value="1"/>
</dbReference>
<feature type="transmembrane region" description="Helical" evidence="1">
    <location>
        <begin position="101"/>
        <end position="122"/>
    </location>
</feature>
<feature type="transmembrane region" description="Helical" evidence="1">
    <location>
        <begin position="202"/>
        <end position="227"/>
    </location>
</feature>
<comment type="caution">
    <text evidence="3">The sequence shown here is derived from an EMBL/GenBank/DDBJ whole genome shotgun (WGS) entry which is preliminary data.</text>
</comment>
<protein>
    <submittedName>
        <fullName evidence="3">DUF1624 domain-containing protein</fullName>
    </submittedName>
</protein>
<gene>
    <name evidence="3" type="ORF">F0145_06050</name>
</gene>